<accession>A0AAI9UHT6</accession>
<proteinExistence type="predicted"/>
<sequence>SNPPSPSDPRKETGDILSVSCSSARYLLSVCQPSLLIFIYFFDLGHPFWPQSSSASSKYPYEVLTKMKERRTNNTTEYFFL</sequence>
<gene>
    <name evidence="1" type="ORF">CCUS01_08995</name>
</gene>
<name>A0AAI9UHT6_9PEZI</name>
<comment type="caution">
    <text evidence="1">The sequence shown here is derived from an EMBL/GenBank/DDBJ whole genome shotgun (WGS) entry which is preliminary data.</text>
</comment>
<protein>
    <submittedName>
        <fullName evidence="1">Uncharacterized protein</fullName>
    </submittedName>
</protein>
<dbReference type="EMBL" id="MPDP01000275">
    <property type="protein sequence ID" value="KAK1458741.1"/>
    <property type="molecule type" value="Genomic_DNA"/>
</dbReference>
<dbReference type="Proteomes" id="UP001239213">
    <property type="component" value="Unassembled WGS sequence"/>
</dbReference>
<organism evidence="1 2">
    <name type="scientific">Colletotrichum cuscutae</name>
    <dbReference type="NCBI Taxonomy" id="1209917"/>
    <lineage>
        <taxon>Eukaryota</taxon>
        <taxon>Fungi</taxon>
        <taxon>Dikarya</taxon>
        <taxon>Ascomycota</taxon>
        <taxon>Pezizomycotina</taxon>
        <taxon>Sordariomycetes</taxon>
        <taxon>Hypocreomycetidae</taxon>
        <taxon>Glomerellales</taxon>
        <taxon>Glomerellaceae</taxon>
        <taxon>Colletotrichum</taxon>
        <taxon>Colletotrichum acutatum species complex</taxon>
    </lineage>
</organism>
<evidence type="ECO:0000313" key="1">
    <source>
        <dbReference type="EMBL" id="KAK1458741.1"/>
    </source>
</evidence>
<dbReference type="AlphaFoldDB" id="A0AAI9UHT6"/>
<reference evidence="1" key="1">
    <citation type="submission" date="2016-11" db="EMBL/GenBank/DDBJ databases">
        <title>The genome sequence of Colletotrichum cuscutae.</title>
        <authorList>
            <person name="Baroncelli R."/>
        </authorList>
    </citation>
    <scope>NUCLEOTIDE SEQUENCE</scope>
    <source>
        <strain evidence="1">IMI 304802</strain>
    </source>
</reference>
<evidence type="ECO:0000313" key="2">
    <source>
        <dbReference type="Proteomes" id="UP001239213"/>
    </source>
</evidence>
<keyword evidence="2" id="KW-1185">Reference proteome</keyword>
<feature type="non-terminal residue" evidence="1">
    <location>
        <position position="1"/>
    </location>
</feature>